<evidence type="ECO:0000313" key="2">
    <source>
        <dbReference type="Proteomes" id="UP000019143"/>
    </source>
</evidence>
<comment type="caution">
    <text evidence="1">The sequence shown here is derived from an EMBL/GenBank/DDBJ whole genome shotgun (WGS) entry which is preliminary data.</text>
</comment>
<dbReference type="AlphaFoldDB" id="W4S3E4"/>
<evidence type="ECO:0008006" key="3">
    <source>
        <dbReference type="Google" id="ProtNLM"/>
    </source>
</evidence>
<reference evidence="1 2" key="1">
    <citation type="submission" date="2014-01" db="EMBL/GenBank/DDBJ databases">
        <title>Genome sequence and analysis of Xanthomonas arboricola pv. pruni.</title>
        <authorList>
            <person name="Fujikawa T."/>
            <person name="Nakazono-Nagaoka E."/>
        </authorList>
    </citation>
    <scope>NUCLEOTIDE SEQUENCE [LARGE SCALE GENOMIC DNA]</scope>
    <source>
        <strain evidence="2">MAFF 311562</strain>
    </source>
</reference>
<protein>
    <recommendedName>
        <fullName evidence="3">Hpt domain-containing protein</fullName>
    </recommendedName>
</protein>
<organism evidence="1 2">
    <name type="scientific">Xanthomonas arboricola pv. pruni str. MAFF 311562</name>
    <dbReference type="NCBI Taxonomy" id="1414836"/>
    <lineage>
        <taxon>Bacteria</taxon>
        <taxon>Pseudomonadati</taxon>
        <taxon>Pseudomonadota</taxon>
        <taxon>Gammaproteobacteria</taxon>
        <taxon>Lysobacterales</taxon>
        <taxon>Lysobacteraceae</taxon>
        <taxon>Xanthomonas</taxon>
    </lineage>
</organism>
<proteinExistence type="predicted"/>
<evidence type="ECO:0000313" key="1">
    <source>
        <dbReference type="EMBL" id="GAE50693.1"/>
    </source>
</evidence>
<accession>W4S3E4</accession>
<gene>
    <name evidence="1" type="ORF">XPU_2225</name>
</gene>
<name>W4S3E4_9XANT</name>
<dbReference type="EMBL" id="BAVB01000267">
    <property type="protein sequence ID" value="GAE50693.1"/>
    <property type="molecule type" value="Genomic_DNA"/>
</dbReference>
<sequence length="197" mass="20171">MVADTAPRRAALCRRAAQRGVAAVRYPGIAATRAPARYGSDASMRGLLSSLLQRAHPATGPQAPPAAGTACAMTHAQPRIEAGSTLHTLAGLDPLAAAAFADAFAAEVQRAIVSCTLGQASTTQAQALEQIHSLKNTLSLTGSAELLSACDRLRGDVDGGEPGSALAQRYTAIATAAGLLVENYRRTLPNDDTAPDA</sequence>
<dbReference type="Proteomes" id="UP000019143">
    <property type="component" value="Unassembled WGS sequence"/>
</dbReference>